<reference evidence="4 5" key="1">
    <citation type="submission" date="2018-11" db="EMBL/GenBank/DDBJ databases">
        <title>Draft genome of Simplicispira Flexivirga sp. BO-16.</title>
        <authorList>
            <person name="Im W.T."/>
        </authorList>
    </citation>
    <scope>NUCLEOTIDE SEQUENCE [LARGE SCALE GENOMIC DNA]</scope>
    <source>
        <strain evidence="4 5">BO-16</strain>
    </source>
</reference>
<dbReference type="Pfam" id="PF05724">
    <property type="entry name" value="TPMT"/>
    <property type="match status" value="1"/>
</dbReference>
<organism evidence="4 5">
    <name type="scientific">Flexivirga caeni</name>
    <dbReference type="NCBI Taxonomy" id="2294115"/>
    <lineage>
        <taxon>Bacteria</taxon>
        <taxon>Bacillati</taxon>
        <taxon>Actinomycetota</taxon>
        <taxon>Actinomycetes</taxon>
        <taxon>Micrococcales</taxon>
        <taxon>Dermacoccaceae</taxon>
        <taxon>Flexivirga</taxon>
    </lineage>
</organism>
<sequence>MALGHSVELPDQHVACTLQVALQRDLGGGDHAASLSRWRNPVTWVPDDGLVDGIERVRELAVGADEGASPWWYEQLYAEARVGASRVPWDHGEPTPYLVAWLRERFPSGRGSGRAVVVGCAYGDDAELVASYGFAVTAFDISASAVETARSRHPASAVDYRQADLLGLPEDWRGAFDLVVECTTLQSTPVALHERGAVSVASLCAVDGKILVIARCPADGDPPGPPWLLSEREVWQVAAGGVRLSSLQRISMRGGDRWVGEFVCA</sequence>
<dbReference type="GO" id="GO:0008757">
    <property type="term" value="F:S-adenosylmethionine-dependent methyltransferase activity"/>
    <property type="evidence" value="ECO:0007669"/>
    <property type="project" value="InterPro"/>
</dbReference>
<evidence type="ECO:0000313" key="5">
    <source>
        <dbReference type="Proteomes" id="UP000271678"/>
    </source>
</evidence>
<dbReference type="CDD" id="cd02440">
    <property type="entry name" value="AdoMet_MTases"/>
    <property type="match status" value="1"/>
</dbReference>
<dbReference type="Proteomes" id="UP000271678">
    <property type="component" value="Unassembled WGS sequence"/>
</dbReference>
<dbReference type="InterPro" id="IPR008854">
    <property type="entry name" value="TPMT"/>
</dbReference>
<gene>
    <name evidence="4" type="ORF">EFY87_10985</name>
</gene>
<dbReference type="EMBL" id="RJJQ01000010">
    <property type="protein sequence ID" value="RNI21667.1"/>
    <property type="molecule type" value="Genomic_DNA"/>
</dbReference>
<dbReference type="AlphaFoldDB" id="A0A3M9M908"/>
<proteinExistence type="predicted"/>
<dbReference type="Gene3D" id="3.40.50.150">
    <property type="entry name" value="Vaccinia Virus protein VP39"/>
    <property type="match status" value="1"/>
</dbReference>
<evidence type="ECO:0000313" key="4">
    <source>
        <dbReference type="EMBL" id="RNI21667.1"/>
    </source>
</evidence>
<dbReference type="SUPFAM" id="SSF53335">
    <property type="entry name" value="S-adenosyl-L-methionine-dependent methyltransferases"/>
    <property type="match status" value="1"/>
</dbReference>
<evidence type="ECO:0000256" key="3">
    <source>
        <dbReference type="ARBA" id="ARBA00022691"/>
    </source>
</evidence>
<dbReference type="GO" id="GO:0032259">
    <property type="term" value="P:methylation"/>
    <property type="evidence" value="ECO:0007669"/>
    <property type="project" value="UniProtKB-KW"/>
</dbReference>
<evidence type="ECO:0000256" key="2">
    <source>
        <dbReference type="ARBA" id="ARBA00022679"/>
    </source>
</evidence>
<dbReference type="PROSITE" id="PS51585">
    <property type="entry name" value="SAM_MT_TPMT"/>
    <property type="match status" value="1"/>
</dbReference>
<comment type="caution">
    <text evidence="4">The sequence shown here is derived from an EMBL/GenBank/DDBJ whole genome shotgun (WGS) entry which is preliminary data.</text>
</comment>
<keyword evidence="3" id="KW-0949">S-adenosyl-L-methionine</keyword>
<keyword evidence="1 4" id="KW-0489">Methyltransferase</keyword>
<dbReference type="InterPro" id="IPR029063">
    <property type="entry name" value="SAM-dependent_MTases_sf"/>
</dbReference>
<keyword evidence="5" id="KW-1185">Reference proteome</keyword>
<protein>
    <submittedName>
        <fullName evidence="4">Class I SAM-dependent methyltransferase</fullName>
    </submittedName>
</protein>
<keyword evidence="2 4" id="KW-0808">Transferase</keyword>
<name>A0A3M9M908_9MICO</name>
<accession>A0A3M9M908</accession>
<evidence type="ECO:0000256" key="1">
    <source>
        <dbReference type="ARBA" id="ARBA00022603"/>
    </source>
</evidence>